<dbReference type="Proteomes" id="UP000054538">
    <property type="component" value="Unassembled WGS sequence"/>
</dbReference>
<keyword evidence="2" id="KW-1185">Reference proteome</keyword>
<reference evidence="2" key="2">
    <citation type="submission" date="2015-01" db="EMBL/GenBank/DDBJ databases">
        <title>Evolutionary Origins and Diversification of the Mycorrhizal Mutualists.</title>
        <authorList>
            <consortium name="DOE Joint Genome Institute"/>
            <consortium name="Mycorrhizal Genomics Consortium"/>
            <person name="Kohler A."/>
            <person name="Kuo A."/>
            <person name="Nagy L.G."/>
            <person name="Floudas D."/>
            <person name="Copeland A."/>
            <person name="Barry K.W."/>
            <person name="Cichocki N."/>
            <person name="Veneault-Fourrey C."/>
            <person name="LaButti K."/>
            <person name="Lindquist E.A."/>
            <person name="Lipzen A."/>
            <person name="Lundell T."/>
            <person name="Morin E."/>
            <person name="Murat C."/>
            <person name="Riley R."/>
            <person name="Ohm R."/>
            <person name="Sun H."/>
            <person name="Tunlid A."/>
            <person name="Henrissat B."/>
            <person name="Grigoriev I.V."/>
            <person name="Hibbett D.S."/>
            <person name="Martin F."/>
        </authorList>
    </citation>
    <scope>NUCLEOTIDE SEQUENCE [LARGE SCALE GENOMIC DNA]</scope>
    <source>
        <strain evidence="2">Ve08.2h10</strain>
    </source>
</reference>
<reference evidence="1 2" key="1">
    <citation type="submission" date="2014-04" db="EMBL/GenBank/DDBJ databases">
        <authorList>
            <consortium name="DOE Joint Genome Institute"/>
            <person name="Kuo A."/>
            <person name="Kohler A."/>
            <person name="Jargeat P."/>
            <person name="Nagy L.G."/>
            <person name="Floudas D."/>
            <person name="Copeland A."/>
            <person name="Barry K.W."/>
            <person name="Cichocki N."/>
            <person name="Veneault-Fourrey C."/>
            <person name="LaButti K."/>
            <person name="Lindquist E.A."/>
            <person name="Lipzen A."/>
            <person name="Lundell T."/>
            <person name="Morin E."/>
            <person name="Murat C."/>
            <person name="Sun H."/>
            <person name="Tunlid A."/>
            <person name="Henrissat B."/>
            <person name="Grigoriev I.V."/>
            <person name="Hibbett D.S."/>
            <person name="Martin F."/>
            <person name="Nordberg H.P."/>
            <person name="Cantor M.N."/>
            <person name="Hua S.X."/>
        </authorList>
    </citation>
    <scope>NUCLEOTIDE SEQUENCE [LARGE SCALE GENOMIC DNA]</scope>
    <source>
        <strain evidence="1 2">Ve08.2h10</strain>
    </source>
</reference>
<gene>
    <name evidence="1" type="ORF">PAXRUDRAFT_52290</name>
</gene>
<dbReference type="AlphaFoldDB" id="A0A0D0E917"/>
<feature type="non-terminal residue" evidence="1">
    <location>
        <position position="127"/>
    </location>
</feature>
<proteinExistence type="predicted"/>
<evidence type="ECO:0000313" key="2">
    <source>
        <dbReference type="Proteomes" id="UP000054538"/>
    </source>
</evidence>
<sequence>MAAQPINIQQQVYARYWHVRSAIAKPILEIKCTVFNRKLLDDELVTWDTMFNKGRTDLNFPMHLLSIIIKLKPAADNGTLQAINMASILPDDPQAKLSKVYIKGYTVTNSAVTPNLLISDNLWWELF</sequence>
<protein>
    <submittedName>
        <fullName evidence="1">Uncharacterized protein</fullName>
    </submittedName>
</protein>
<dbReference type="InParanoid" id="A0A0D0E917"/>
<evidence type="ECO:0000313" key="1">
    <source>
        <dbReference type="EMBL" id="KIK99024.1"/>
    </source>
</evidence>
<name>A0A0D0E917_9AGAM</name>
<organism evidence="1 2">
    <name type="scientific">Paxillus rubicundulus Ve08.2h10</name>
    <dbReference type="NCBI Taxonomy" id="930991"/>
    <lineage>
        <taxon>Eukaryota</taxon>
        <taxon>Fungi</taxon>
        <taxon>Dikarya</taxon>
        <taxon>Basidiomycota</taxon>
        <taxon>Agaricomycotina</taxon>
        <taxon>Agaricomycetes</taxon>
        <taxon>Agaricomycetidae</taxon>
        <taxon>Boletales</taxon>
        <taxon>Paxilineae</taxon>
        <taxon>Paxillaceae</taxon>
        <taxon>Paxillus</taxon>
    </lineage>
</organism>
<accession>A0A0D0E917</accession>
<dbReference type="HOGENOM" id="CLU_087360_1_0_1"/>
<dbReference type="EMBL" id="KN824873">
    <property type="protein sequence ID" value="KIK99024.1"/>
    <property type="molecule type" value="Genomic_DNA"/>
</dbReference>